<accession>A0A6P1P223</accession>
<feature type="signal peptide" evidence="1">
    <location>
        <begin position="1"/>
        <end position="18"/>
    </location>
</feature>
<gene>
    <name evidence="3" type="ORF">GU926_13795</name>
</gene>
<evidence type="ECO:0000256" key="1">
    <source>
        <dbReference type="SAM" id="SignalP"/>
    </source>
</evidence>
<dbReference type="Proteomes" id="UP000464214">
    <property type="component" value="Chromosome"/>
</dbReference>
<reference evidence="3 4" key="1">
    <citation type="submission" date="2020-01" db="EMBL/GenBank/DDBJ databases">
        <authorList>
            <person name="Kim M."/>
        </authorList>
    </citation>
    <scope>NUCLEOTIDE SEQUENCE [LARGE SCALE GENOMIC DNA]</scope>
    <source>
        <strain evidence="3 4">BT10</strain>
    </source>
</reference>
<dbReference type="KEGG" id="nib:GU926_13795"/>
<keyword evidence="4" id="KW-1185">Reference proteome</keyword>
<dbReference type="PANTHER" id="PTHR38593">
    <property type="entry name" value="BLR2558 PROTEIN"/>
    <property type="match status" value="1"/>
</dbReference>
<proteinExistence type="predicted"/>
<keyword evidence="1" id="KW-0732">Signal</keyword>
<feature type="chain" id="PRO_5026891315" evidence="1">
    <location>
        <begin position="19"/>
        <end position="224"/>
    </location>
</feature>
<protein>
    <submittedName>
        <fullName evidence="3">DUF4142 domain-containing protein</fullName>
    </submittedName>
</protein>
<dbReference type="PANTHER" id="PTHR38593:SF1">
    <property type="entry name" value="BLR2558 PROTEIN"/>
    <property type="match status" value="1"/>
</dbReference>
<evidence type="ECO:0000313" key="4">
    <source>
        <dbReference type="Proteomes" id="UP000464214"/>
    </source>
</evidence>
<evidence type="ECO:0000313" key="3">
    <source>
        <dbReference type="EMBL" id="QHL88447.1"/>
    </source>
</evidence>
<dbReference type="Pfam" id="PF13628">
    <property type="entry name" value="DUF4142"/>
    <property type="match status" value="1"/>
</dbReference>
<dbReference type="PROSITE" id="PS51257">
    <property type="entry name" value="PROKAR_LIPOPROTEIN"/>
    <property type="match status" value="1"/>
</dbReference>
<feature type="domain" description="DUF4142" evidence="2">
    <location>
        <begin position="80"/>
        <end position="215"/>
    </location>
</feature>
<dbReference type="AlphaFoldDB" id="A0A6P1P223"/>
<evidence type="ECO:0000259" key="2">
    <source>
        <dbReference type="Pfam" id="PF13628"/>
    </source>
</evidence>
<dbReference type="InterPro" id="IPR012347">
    <property type="entry name" value="Ferritin-like"/>
</dbReference>
<sequence>MRNLKHIWMGALAAGALAGCSRIDASTANTVPTTDGYTNNVMSTNDAAGVTKESGSAGYMTTTTTGVPPATMQYDNRPLTEERFLTEAASSSLLEVALGRLAVQKAMDPEVKQFGQTMIDYHAKARQDLKTVADGMNLDLPVTMIPRHQKLLGKLQDESGASFDRKYMDAMEEAHKEDLAKFEMVSNSAASTSVRAFAIRTLPILRVHTHRADQLEDKVERAGN</sequence>
<dbReference type="EMBL" id="CP047897">
    <property type="protein sequence ID" value="QHL88447.1"/>
    <property type="molecule type" value="Genomic_DNA"/>
</dbReference>
<dbReference type="RefSeq" id="WP_160692858.1">
    <property type="nucleotide sequence ID" value="NZ_CP047897.1"/>
</dbReference>
<dbReference type="InterPro" id="IPR025419">
    <property type="entry name" value="DUF4142"/>
</dbReference>
<name>A0A6P1P223_9BACT</name>
<dbReference type="Gene3D" id="1.20.1260.10">
    <property type="match status" value="1"/>
</dbReference>
<organism evidence="3 4">
    <name type="scientific">Nibribacter ruber</name>
    <dbReference type="NCBI Taxonomy" id="2698458"/>
    <lineage>
        <taxon>Bacteria</taxon>
        <taxon>Pseudomonadati</taxon>
        <taxon>Bacteroidota</taxon>
        <taxon>Cytophagia</taxon>
        <taxon>Cytophagales</taxon>
        <taxon>Hymenobacteraceae</taxon>
        <taxon>Nibribacter</taxon>
    </lineage>
</organism>